<dbReference type="AlphaFoldDB" id="A0A4Z2GSQ4"/>
<protein>
    <submittedName>
        <fullName evidence="1">Uncharacterized protein</fullName>
    </submittedName>
</protein>
<evidence type="ECO:0000313" key="2">
    <source>
        <dbReference type="Proteomes" id="UP000314294"/>
    </source>
</evidence>
<gene>
    <name evidence="1" type="ORF">EYF80_034160</name>
</gene>
<keyword evidence="2" id="KW-1185">Reference proteome</keyword>
<proteinExistence type="predicted"/>
<sequence>MKSDSANPGAASWGGGHRWGQVTRVCPGVWQMPQVRGFLAAGGSFSSAHRKKPHCWSLGFPHVWNVRPLLGPSFCTVRVTAASLQLHIVCPPAPPRPPAGGFGYPAETLGGACSGGPRPRGSPC</sequence>
<dbReference type="EMBL" id="SRLO01000450">
    <property type="protein sequence ID" value="TNN55644.1"/>
    <property type="molecule type" value="Genomic_DNA"/>
</dbReference>
<accession>A0A4Z2GSQ4</accession>
<organism evidence="1 2">
    <name type="scientific">Liparis tanakae</name>
    <name type="common">Tanaka's snailfish</name>
    <dbReference type="NCBI Taxonomy" id="230148"/>
    <lineage>
        <taxon>Eukaryota</taxon>
        <taxon>Metazoa</taxon>
        <taxon>Chordata</taxon>
        <taxon>Craniata</taxon>
        <taxon>Vertebrata</taxon>
        <taxon>Euteleostomi</taxon>
        <taxon>Actinopterygii</taxon>
        <taxon>Neopterygii</taxon>
        <taxon>Teleostei</taxon>
        <taxon>Neoteleostei</taxon>
        <taxon>Acanthomorphata</taxon>
        <taxon>Eupercaria</taxon>
        <taxon>Perciformes</taxon>
        <taxon>Cottioidei</taxon>
        <taxon>Cottales</taxon>
        <taxon>Liparidae</taxon>
        <taxon>Liparis</taxon>
    </lineage>
</organism>
<comment type="caution">
    <text evidence="1">The sequence shown here is derived from an EMBL/GenBank/DDBJ whole genome shotgun (WGS) entry which is preliminary data.</text>
</comment>
<name>A0A4Z2GSQ4_9TELE</name>
<evidence type="ECO:0000313" key="1">
    <source>
        <dbReference type="EMBL" id="TNN55644.1"/>
    </source>
</evidence>
<reference evidence="1 2" key="1">
    <citation type="submission" date="2019-03" db="EMBL/GenBank/DDBJ databases">
        <title>First draft genome of Liparis tanakae, snailfish: a comprehensive survey of snailfish specific genes.</title>
        <authorList>
            <person name="Kim W."/>
            <person name="Song I."/>
            <person name="Jeong J.-H."/>
            <person name="Kim D."/>
            <person name="Kim S."/>
            <person name="Ryu S."/>
            <person name="Song J.Y."/>
            <person name="Lee S.K."/>
        </authorList>
    </citation>
    <scope>NUCLEOTIDE SEQUENCE [LARGE SCALE GENOMIC DNA]</scope>
    <source>
        <tissue evidence="1">Muscle</tissue>
    </source>
</reference>
<dbReference type="Proteomes" id="UP000314294">
    <property type="component" value="Unassembled WGS sequence"/>
</dbReference>